<keyword evidence="2" id="KW-1185">Reference proteome</keyword>
<comment type="caution">
    <text evidence="1">The sequence shown here is derived from an EMBL/GenBank/DDBJ whole genome shotgun (WGS) entry which is preliminary data.</text>
</comment>
<evidence type="ECO:0000313" key="1">
    <source>
        <dbReference type="EMBL" id="KAF9589165.1"/>
    </source>
</evidence>
<reference evidence="1 2" key="1">
    <citation type="submission" date="2020-10" db="EMBL/GenBank/DDBJ databases">
        <title>The Coptis chinensis genome and diversification of protoberbering-type alkaloids.</title>
        <authorList>
            <person name="Wang B."/>
            <person name="Shu S."/>
            <person name="Song C."/>
            <person name="Liu Y."/>
        </authorList>
    </citation>
    <scope>NUCLEOTIDE SEQUENCE [LARGE SCALE GENOMIC DNA]</scope>
    <source>
        <strain evidence="1">HL-2020</strain>
        <tissue evidence="1">Leaf</tissue>
    </source>
</reference>
<sequence>MGAWKLMRSLNTLRSFGRVRVTAAKLQPTTWLLKSTETKPHPSSRLIPVRHFCDKEDPYQDELPRLRRRFRGPLNKEEAERKVLYPGTLDIEKVRDTLQGLLGHLKNAGVPISAVYYGVSVVKYKGNITDEEEKELNEEVALRDAVRNSLYEYYTGQESQPKMCPLGEEPTLKWILEDRVQSRHPSEPWDVVISVGINEISPEEWEVEYEKIRQRGSQNVFWCAITKGQMSREPIRFSQVRGVEHTAIASCGFVSMFIPRCFFWNDGVV</sequence>
<dbReference type="EMBL" id="JADFTS010000009">
    <property type="protein sequence ID" value="KAF9589165.1"/>
    <property type="molecule type" value="Genomic_DNA"/>
</dbReference>
<name>A0A835LC90_9MAGN</name>
<protein>
    <submittedName>
        <fullName evidence="1">Uncharacterized protein</fullName>
    </submittedName>
</protein>
<dbReference type="AlphaFoldDB" id="A0A835LC90"/>
<evidence type="ECO:0000313" key="2">
    <source>
        <dbReference type="Proteomes" id="UP000631114"/>
    </source>
</evidence>
<proteinExistence type="predicted"/>
<dbReference type="Proteomes" id="UP000631114">
    <property type="component" value="Unassembled WGS sequence"/>
</dbReference>
<organism evidence="1 2">
    <name type="scientific">Coptis chinensis</name>
    <dbReference type="NCBI Taxonomy" id="261450"/>
    <lineage>
        <taxon>Eukaryota</taxon>
        <taxon>Viridiplantae</taxon>
        <taxon>Streptophyta</taxon>
        <taxon>Embryophyta</taxon>
        <taxon>Tracheophyta</taxon>
        <taxon>Spermatophyta</taxon>
        <taxon>Magnoliopsida</taxon>
        <taxon>Ranunculales</taxon>
        <taxon>Ranunculaceae</taxon>
        <taxon>Coptidoideae</taxon>
        <taxon>Coptis</taxon>
    </lineage>
</organism>
<accession>A0A835LC90</accession>
<gene>
    <name evidence="1" type="ORF">IFM89_019481</name>
</gene>